<dbReference type="EMBL" id="CM001883">
    <property type="protein sequence ID" value="EOY10115.1"/>
    <property type="molecule type" value="Genomic_DNA"/>
</dbReference>
<organism evidence="3 4">
    <name type="scientific">Theobroma cacao</name>
    <name type="common">Cacao</name>
    <name type="synonym">Cocoa</name>
    <dbReference type="NCBI Taxonomy" id="3641"/>
    <lineage>
        <taxon>Eukaryota</taxon>
        <taxon>Viridiplantae</taxon>
        <taxon>Streptophyta</taxon>
        <taxon>Embryophyta</taxon>
        <taxon>Tracheophyta</taxon>
        <taxon>Spermatophyta</taxon>
        <taxon>Magnoliopsida</taxon>
        <taxon>eudicotyledons</taxon>
        <taxon>Gunneridae</taxon>
        <taxon>Pentapetalae</taxon>
        <taxon>rosids</taxon>
        <taxon>malvids</taxon>
        <taxon>Malvales</taxon>
        <taxon>Malvaceae</taxon>
        <taxon>Byttnerioideae</taxon>
        <taxon>Theobroma</taxon>
    </lineage>
</organism>
<evidence type="ECO:0000313" key="3">
    <source>
        <dbReference type="EMBL" id="EOY10115.1"/>
    </source>
</evidence>
<dbReference type="Gramene" id="EOY10115">
    <property type="protein sequence ID" value="EOY10115"/>
    <property type="gene ID" value="TCM_025493"/>
</dbReference>
<protein>
    <submittedName>
        <fullName evidence="3">MLP-like protein 423, putative</fullName>
    </submittedName>
</protein>
<dbReference type="PANTHER" id="PTHR31213:SF90">
    <property type="entry name" value="S-NORCOCLAURINE SYNTHASE 2-LIKE"/>
    <property type="match status" value="1"/>
</dbReference>
<feature type="domain" description="Bet v I/Major latex protein" evidence="2">
    <location>
        <begin position="2"/>
        <end position="131"/>
    </location>
</feature>
<dbReference type="AlphaFoldDB" id="A0A061EYE2"/>
<dbReference type="Gramene" id="Tc05v2_t017970.1">
    <property type="protein sequence ID" value="Tc05v2_p017970.1"/>
    <property type="gene ID" value="Tc05v2_g017970"/>
</dbReference>
<dbReference type="PANTHER" id="PTHR31213">
    <property type="entry name" value="OS08G0374000 PROTEIN-RELATED"/>
    <property type="match status" value="1"/>
</dbReference>
<name>A0A061EYE2_THECC</name>
<sequence length="159" mass="17625">MRGHLSQDTVVEVPAAVLWDVFRSLQLAKLVDELLGDVVGKVEVVQGDGGVGTILKIIFPPGTPGPGYMKERFTIIDDEIRLKEAETIEGGFKDVGFDVYRMRLQILEKDAESSIVRSSVDYEIDDKLQELASQATTKPMEILAEVVGKYLKEKLNSTK</sequence>
<dbReference type="GO" id="GO:0010427">
    <property type="term" value="F:abscisic acid binding"/>
    <property type="evidence" value="ECO:0000318"/>
    <property type="project" value="GO_Central"/>
</dbReference>
<dbReference type="HOGENOM" id="CLU_121654_0_0_1"/>
<dbReference type="eggNOG" id="ENOG502S1E8">
    <property type="taxonomic scope" value="Eukaryota"/>
</dbReference>
<dbReference type="InterPro" id="IPR000916">
    <property type="entry name" value="Bet_v_I/MLP"/>
</dbReference>
<dbReference type="OMA" id="YRYRFQI"/>
<gene>
    <name evidence="3" type="ORF">TCM_025493</name>
</gene>
<dbReference type="GO" id="GO:0004864">
    <property type="term" value="F:protein phosphatase inhibitor activity"/>
    <property type="evidence" value="ECO:0000318"/>
    <property type="project" value="GO_Central"/>
</dbReference>
<reference evidence="3 4" key="1">
    <citation type="journal article" date="2013" name="Genome Biol.">
        <title>The genome sequence of the most widely cultivated cacao type and its use to identify candidate genes regulating pod color.</title>
        <authorList>
            <person name="Motamayor J.C."/>
            <person name="Mockaitis K."/>
            <person name="Schmutz J."/>
            <person name="Haiminen N."/>
            <person name="Iii D.L."/>
            <person name="Cornejo O."/>
            <person name="Findley S.D."/>
            <person name="Zheng P."/>
            <person name="Utro F."/>
            <person name="Royaert S."/>
            <person name="Saski C."/>
            <person name="Jenkins J."/>
            <person name="Podicheti R."/>
            <person name="Zhao M."/>
            <person name="Scheffler B.E."/>
            <person name="Stack J.C."/>
            <person name="Feltus F.A."/>
            <person name="Mustiga G.M."/>
            <person name="Amores F."/>
            <person name="Phillips W."/>
            <person name="Marelli J.P."/>
            <person name="May G.D."/>
            <person name="Shapiro H."/>
            <person name="Ma J."/>
            <person name="Bustamante C.D."/>
            <person name="Schnell R.J."/>
            <person name="Main D."/>
            <person name="Gilbert D."/>
            <person name="Parida L."/>
            <person name="Kuhn D.N."/>
        </authorList>
    </citation>
    <scope>NUCLEOTIDE SEQUENCE [LARGE SCALE GENOMIC DNA]</scope>
    <source>
        <strain evidence="4">cv. Matina 1-6</strain>
    </source>
</reference>
<dbReference type="Pfam" id="PF00407">
    <property type="entry name" value="Bet_v_1"/>
    <property type="match status" value="1"/>
</dbReference>
<dbReference type="Proteomes" id="UP000026915">
    <property type="component" value="Chromosome 5"/>
</dbReference>
<dbReference type="InterPro" id="IPR050279">
    <property type="entry name" value="Plant_def-hormone_signal"/>
</dbReference>
<evidence type="ECO:0000259" key="2">
    <source>
        <dbReference type="Pfam" id="PF00407"/>
    </source>
</evidence>
<evidence type="ECO:0000256" key="1">
    <source>
        <dbReference type="ARBA" id="ARBA00009744"/>
    </source>
</evidence>
<dbReference type="GO" id="GO:0038023">
    <property type="term" value="F:signaling receptor activity"/>
    <property type="evidence" value="ECO:0000318"/>
    <property type="project" value="GO_Central"/>
</dbReference>
<dbReference type="OrthoDB" id="1879545at2759"/>
<dbReference type="KEGG" id="tcc:18599539"/>
<dbReference type="GO" id="GO:0009738">
    <property type="term" value="P:abscisic acid-activated signaling pathway"/>
    <property type="evidence" value="ECO:0000318"/>
    <property type="project" value="GO_Central"/>
</dbReference>
<dbReference type="InParanoid" id="A0A061EYE2"/>
<keyword evidence="4" id="KW-1185">Reference proteome</keyword>
<dbReference type="SUPFAM" id="SSF55961">
    <property type="entry name" value="Bet v1-like"/>
    <property type="match status" value="1"/>
</dbReference>
<dbReference type="GO" id="GO:0006952">
    <property type="term" value="P:defense response"/>
    <property type="evidence" value="ECO:0007669"/>
    <property type="project" value="InterPro"/>
</dbReference>
<dbReference type="GO" id="GO:0005634">
    <property type="term" value="C:nucleus"/>
    <property type="evidence" value="ECO:0000318"/>
    <property type="project" value="GO_Central"/>
</dbReference>
<dbReference type="Gene3D" id="3.30.530.20">
    <property type="match status" value="1"/>
</dbReference>
<dbReference type="CDD" id="cd07816">
    <property type="entry name" value="Bet_v1-like"/>
    <property type="match status" value="1"/>
</dbReference>
<comment type="similarity">
    <text evidence="1">Belongs to the BetVI family.</text>
</comment>
<proteinExistence type="inferred from homology"/>
<accession>A0A061EYE2</accession>
<dbReference type="GO" id="GO:0005737">
    <property type="term" value="C:cytoplasm"/>
    <property type="evidence" value="ECO:0000318"/>
    <property type="project" value="GO_Central"/>
</dbReference>
<evidence type="ECO:0000313" key="4">
    <source>
        <dbReference type="Proteomes" id="UP000026915"/>
    </source>
</evidence>
<dbReference type="STRING" id="3641.A0A061EYE2"/>
<dbReference type="SMR" id="A0A061EYE2"/>
<dbReference type="InterPro" id="IPR023393">
    <property type="entry name" value="START-like_dom_sf"/>
</dbReference>